<evidence type="ECO:0000256" key="4">
    <source>
        <dbReference type="SAM" id="Phobius"/>
    </source>
</evidence>
<proteinExistence type="inferred from homology"/>
<dbReference type="Proteomes" id="UP000054321">
    <property type="component" value="Unassembled WGS sequence"/>
</dbReference>
<reference evidence="5 6" key="1">
    <citation type="submission" date="2014-04" db="EMBL/GenBank/DDBJ databases">
        <authorList>
            <consortium name="DOE Joint Genome Institute"/>
            <person name="Kuo A."/>
            <person name="Martino E."/>
            <person name="Perotto S."/>
            <person name="Kohler A."/>
            <person name="Nagy L.G."/>
            <person name="Floudas D."/>
            <person name="Copeland A."/>
            <person name="Barry K.W."/>
            <person name="Cichocki N."/>
            <person name="Veneault-Fourrey C."/>
            <person name="LaButti K."/>
            <person name="Lindquist E.A."/>
            <person name="Lipzen A."/>
            <person name="Lundell T."/>
            <person name="Morin E."/>
            <person name="Murat C."/>
            <person name="Sun H."/>
            <person name="Tunlid A."/>
            <person name="Henrissat B."/>
            <person name="Grigoriev I.V."/>
            <person name="Hibbett D.S."/>
            <person name="Martin F."/>
            <person name="Nordberg H.P."/>
            <person name="Cantor M.N."/>
            <person name="Hua S.X."/>
        </authorList>
    </citation>
    <scope>NUCLEOTIDE SEQUENCE [LARGE SCALE GENOMIC DNA]</scope>
    <source>
        <strain evidence="5 6">Zn</strain>
    </source>
</reference>
<protein>
    <recommendedName>
        <fullName evidence="7">Tat pathway signal sequence</fullName>
    </recommendedName>
</protein>
<gene>
    <name evidence="5" type="ORF">OIDMADRAFT_158249</name>
</gene>
<keyword evidence="4" id="KW-0472">Membrane</keyword>
<organism evidence="5 6">
    <name type="scientific">Oidiodendron maius (strain Zn)</name>
    <dbReference type="NCBI Taxonomy" id="913774"/>
    <lineage>
        <taxon>Eukaryota</taxon>
        <taxon>Fungi</taxon>
        <taxon>Dikarya</taxon>
        <taxon>Ascomycota</taxon>
        <taxon>Pezizomycotina</taxon>
        <taxon>Leotiomycetes</taxon>
        <taxon>Leotiomycetes incertae sedis</taxon>
        <taxon>Myxotrichaceae</taxon>
        <taxon>Oidiodendron</taxon>
    </lineage>
</organism>
<dbReference type="InterPro" id="IPR021765">
    <property type="entry name" value="UstYa-like"/>
</dbReference>
<keyword evidence="4" id="KW-0812">Transmembrane</keyword>
<dbReference type="STRING" id="913774.A0A0C3HML1"/>
<dbReference type="OrthoDB" id="3687641at2759"/>
<dbReference type="HOGENOM" id="CLU_042941_0_2_1"/>
<feature type="transmembrane region" description="Helical" evidence="4">
    <location>
        <begin position="62"/>
        <end position="84"/>
    </location>
</feature>
<evidence type="ECO:0000313" key="5">
    <source>
        <dbReference type="EMBL" id="KIN03567.1"/>
    </source>
</evidence>
<sequence length="278" mass="31950">MAFEYRSLRPSISDEKDSRLSSDSSETLHALDDLDFLSNQPESGLYKDFASQPAYIWLRSKWLWAVHAALLFTSCGILALSLAVRTSTLDHVRQFSAWSPADNSVRYDHIRYNITTKENRFVGAGPEVDKAWREISYDMGDQWISKSDLSKLDMPETSLKVDHPDTGEEGYRVGMEVFHHLHCLNLLRRVTYKEYYEPLGGEFGKGPEALKGHTDHCIEVLRQNIQCNADIGLFTFYMIPDDPLAWPELNSKHVCRNFDEVREWALEHSVGNMEIVED</sequence>
<evidence type="ECO:0008006" key="7">
    <source>
        <dbReference type="Google" id="ProtNLM"/>
    </source>
</evidence>
<dbReference type="PANTHER" id="PTHR33365">
    <property type="entry name" value="YALI0B05434P"/>
    <property type="match status" value="1"/>
</dbReference>
<accession>A0A0C3HML1</accession>
<dbReference type="Pfam" id="PF11807">
    <property type="entry name" value="UstYa"/>
    <property type="match status" value="1"/>
</dbReference>
<feature type="region of interest" description="Disordered" evidence="3">
    <location>
        <begin position="1"/>
        <end position="24"/>
    </location>
</feature>
<dbReference type="PANTHER" id="PTHR33365:SF4">
    <property type="entry name" value="CYCLOCHLOROTINE BIOSYNTHESIS PROTEIN O"/>
    <property type="match status" value="1"/>
</dbReference>
<dbReference type="EMBL" id="KN832873">
    <property type="protein sequence ID" value="KIN03567.1"/>
    <property type="molecule type" value="Genomic_DNA"/>
</dbReference>
<comment type="pathway">
    <text evidence="1">Mycotoxin biosynthesis.</text>
</comment>
<dbReference type="AlphaFoldDB" id="A0A0C3HML1"/>
<dbReference type="GO" id="GO:0043386">
    <property type="term" value="P:mycotoxin biosynthetic process"/>
    <property type="evidence" value="ECO:0007669"/>
    <property type="project" value="InterPro"/>
</dbReference>
<reference evidence="6" key="2">
    <citation type="submission" date="2015-01" db="EMBL/GenBank/DDBJ databases">
        <title>Evolutionary Origins and Diversification of the Mycorrhizal Mutualists.</title>
        <authorList>
            <consortium name="DOE Joint Genome Institute"/>
            <consortium name="Mycorrhizal Genomics Consortium"/>
            <person name="Kohler A."/>
            <person name="Kuo A."/>
            <person name="Nagy L.G."/>
            <person name="Floudas D."/>
            <person name="Copeland A."/>
            <person name="Barry K.W."/>
            <person name="Cichocki N."/>
            <person name="Veneault-Fourrey C."/>
            <person name="LaButti K."/>
            <person name="Lindquist E.A."/>
            <person name="Lipzen A."/>
            <person name="Lundell T."/>
            <person name="Morin E."/>
            <person name="Murat C."/>
            <person name="Riley R."/>
            <person name="Ohm R."/>
            <person name="Sun H."/>
            <person name="Tunlid A."/>
            <person name="Henrissat B."/>
            <person name="Grigoriev I.V."/>
            <person name="Hibbett D.S."/>
            <person name="Martin F."/>
        </authorList>
    </citation>
    <scope>NUCLEOTIDE SEQUENCE [LARGE SCALE GENOMIC DNA]</scope>
    <source>
        <strain evidence="6">Zn</strain>
    </source>
</reference>
<dbReference type="InParanoid" id="A0A0C3HML1"/>
<keyword evidence="4" id="KW-1133">Transmembrane helix</keyword>
<evidence type="ECO:0000256" key="3">
    <source>
        <dbReference type="SAM" id="MobiDB-lite"/>
    </source>
</evidence>
<keyword evidence="6" id="KW-1185">Reference proteome</keyword>
<comment type="similarity">
    <text evidence="2">Belongs to the ustYa family.</text>
</comment>
<evidence type="ECO:0000313" key="6">
    <source>
        <dbReference type="Proteomes" id="UP000054321"/>
    </source>
</evidence>
<evidence type="ECO:0000256" key="1">
    <source>
        <dbReference type="ARBA" id="ARBA00004685"/>
    </source>
</evidence>
<evidence type="ECO:0000256" key="2">
    <source>
        <dbReference type="ARBA" id="ARBA00035112"/>
    </source>
</evidence>
<name>A0A0C3HML1_OIDMZ</name>